<keyword evidence="2" id="KW-1185">Reference proteome</keyword>
<proteinExistence type="predicted"/>
<evidence type="ECO:0000313" key="2">
    <source>
        <dbReference type="Proteomes" id="UP000199029"/>
    </source>
</evidence>
<reference evidence="2" key="1">
    <citation type="submission" date="2016-10" db="EMBL/GenBank/DDBJ databases">
        <authorList>
            <person name="Varghese N."/>
            <person name="Submissions S."/>
        </authorList>
    </citation>
    <scope>NUCLEOTIDE SEQUENCE [LARGE SCALE GENOMIC DNA]</scope>
    <source>
        <strain evidence="2">OR362-8,ATCC BAA-1266,JCM 13504</strain>
    </source>
</reference>
<accession>A0A1I5YSY1</accession>
<protein>
    <submittedName>
        <fullName evidence="1">Na+:H+ antiporter, NhaA family</fullName>
    </submittedName>
</protein>
<gene>
    <name evidence="1" type="ORF">SAMN04515668_2413</name>
</gene>
<organism evidence="1 2">
    <name type="scientific">Hymenobacter arizonensis</name>
    <name type="common">Siccationidurans arizonensis</name>
    <dbReference type="NCBI Taxonomy" id="1227077"/>
    <lineage>
        <taxon>Bacteria</taxon>
        <taxon>Pseudomonadati</taxon>
        <taxon>Bacteroidota</taxon>
        <taxon>Cytophagia</taxon>
        <taxon>Cytophagales</taxon>
        <taxon>Hymenobacteraceae</taxon>
        <taxon>Hymenobacter</taxon>
    </lineage>
</organism>
<evidence type="ECO:0000313" key="1">
    <source>
        <dbReference type="EMBL" id="SFQ47210.1"/>
    </source>
</evidence>
<name>A0A1I5YSY1_HYMAR</name>
<dbReference type="AlphaFoldDB" id="A0A1I5YSY1"/>
<dbReference type="Proteomes" id="UP000199029">
    <property type="component" value="Unassembled WGS sequence"/>
</dbReference>
<dbReference type="EMBL" id="FOXS01000003">
    <property type="protein sequence ID" value="SFQ47210.1"/>
    <property type="molecule type" value="Genomic_DNA"/>
</dbReference>
<sequence>MGSVDFVPDAYVYLHWSGAPLSSAEFRGLYMHARNLLKRYRLTAILADHRDMPDAPADADREWLLTEWLPQTVAETGFTRYAVLPTDAPQHRLHTSGVVRDLARHVNVSVFDDLDQAAAWISTAQ</sequence>